<dbReference type="RefSeq" id="WP_090241708.1">
    <property type="nucleotide sequence ID" value="NZ_FOQL01000002.1"/>
</dbReference>
<name>A0A1I3HBA8_9PSED</name>
<dbReference type="EMBL" id="FOQL01000002">
    <property type="protein sequence ID" value="SFI32857.1"/>
    <property type="molecule type" value="Genomic_DNA"/>
</dbReference>
<dbReference type="Pfam" id="PF26412">
    <property type="entry name" value="BrxE"/>
    <property type="match status" value="1"/>
</dbReference>
<dbReference type="InterPro" id="IPR058690">
    <property type="entry name" value="BrxE"/>
</dbReference>
<reference evidence="2" key="1">
    <citation type="submission" date="2016-10" db="EMBL/GenBank/DDBJ databases">
        <authorList>
            <person name="Varghese N."/>
            <person name="Submissions S."/>
        </authorList>
    </citation>
    <scope>NUCLEOTIDE SEQUENCE [LARGE SCALE GENOMIC DNA]</scope>
    <source>
        <strain evidence="2">LMG 24016</strain>
    </source>
</reference>
<proteinExistence type="predicted"/>
<dbReference type="NCBIfam" id="NF033447">
    <property type="entry name" value="BrxE_fam"/>
    <property type="match status" value="1"/>
</dbReference>
<dbReference type="Proteomes" id="UP000243606">
    <property type="component" value="Unassembled WGS sequence"/>
</dbReference>
<keyword evidence="2" id="KW-1185">Reference proteome</keyword>
<dbReference type="AlphaFoldDB" id="A0A1I3HBA8"/>
<evidence type="ECO:0000313" key="1">
    <source>
        <dbReference type="EMBL" id="SFI32857.1"/>
    </source>
</evidence>
<organism evidence="1 2">
    <name type="scientific">Pseudomonas guineae</name>
    <dbReference type="NCBI Taxonomy" id="425504"/>
    <lineage>
        <taxon>Bacteria</taxon>
        <taxon>Pseudomonadati</taxon>
        <taxon>Pseudomonadota</taxon>
        <taxon>Gammaproteobacteria</taxon>
        <taxon>Pseudomonadales</taxon>
        <taxon>Pseudomonadaceae</taxon>
        <taxon>Pseudomonas</taxon>
    </lineage>
</organism>
<gene>
    <name evidence="1" type="ORF">SAMN05216206_1895</name>
</gene>
<protein>
    <recommendedName>
        <fullName evidence="3">BrxE family protein</fullName>
    </recommendedName>
</protein>
<evidence type="ECO:0000313" key="2">
    <source>
        <dbReference type="Proteomes" id="UP000243606"/>
    </source>
</evidence>
<accession>A0A1I3HBA8</accession>
<sequence>MNTIATTIAELRVLIGYLGEKGQANWWGSEFFSATAEAFLAPIFNRSLFLAQYQGATAAAAKVHDEAIGVGRIYHLFRLPIGLEQASADVLNDAAFVQTVQARLANRELALARLAELAEKAESASPGPVSLGQMSQDIKAELQHAAGFYCAAFTSGIQTFPYVREVE</sequence>
<dbReference type="STRING" id="425504.SAMN05216206_1895"/>
<dbReference type="OrthoDB" id="8566355at2"/>
<evidence type="ECO:0008006" key="3">
    <source>
        <dbReference type="Google" id="ProtNLM"/>
    </source>
</evidence>